<dbReference type="RefSeq" id="WP_175172452.1">
    <property type="nucleotide sequence ID" value="NZ_CADIJX010000001.1"/>
</dbReference>
<dbReference type="Proteomes" id="UP000494108">
    <property type="component" value="Unassembled WGS sequence"/>
</dbReference>
<organism evidence="3 4">
    <name type="scientific">Achromobacter pestifer</name>
    <dbReference type="NCBI Taxonomy" id="1353889"/>
    <lineage>
        <taxon>Bacteria</taxon>
        <taxon>Pseudomonadati</taxon>
        <taxon>Pseudomonadota</taxon>
        <taxon>Betaproteobacteria</taxon>
        <taxon>Burkholderiales</taxon>
        <taxon>Alcaligenaceae</taxon>
        <taxon>Achromobacter</taxon>
    </lineage>
</organism>
<dbReference type="AlphaFoldDB" id="A0A6S6YIZ2"/>
<dbReference type="SUPFAM" id="SSF49401">
    <property type="entry name" value="Bacterial adhesins"/>
    <property type="match status" value="1"/>
</dbReference>
<dbReference type="GO" id="GO:0009289">
    <property type="term" value="C:pilus"/>
    <property type="evidence" value="ECO:0007669"/>
    <property type="project" value="InterPro"/>
</dbReference>
<evidence type="ECO:0000313" key="3">
    <source>
        <dbReference type="EMBL" id="CAB3624915.1"/>
    </source>
</evidence>
<sequence>MKRSTFASFSAAGALIVALAPGVSHAQWDGQVKFVGKVSEVTCLINGKAPGMDNILEVPLKEHKPGFFTAIGTTTAPVEFQIRLTDTTGGECTTGKHAKLAFDNDAPSVDKATGNLKITSTSPATGVQIQINDAGNNKDTKIFLGTAQVDPQSVQLSAAGGTLTYSARYIATESSVSAGTANSIIPFMVAYD</sequence>
<dbReference type="InterPro" id="IPR000259">
    <property type="entry name" value="Adhesion_dom_fimbrial"/>
</dbReference>
<dbReference type="GO" id="GO:0043709">
    <property type="term" value="P:cell adhesion involved in single-species biofilm formation"/>
    <property type="evidence" value="ECO:0007669"/>
    <property type="project" value="TreeGrafter"/>
</dbReference>
<proteinExistence type="predicted"/>
<keyword evidence="1" id="KW-0732">Signal</keyword>
<name>A0A6S6YIZ2_9BURK</name>
<dbReference type="InterPro" id="IPR036937">
    <property type="entry name" value="Adhesion_dom_fimbrial_sf"/>
</dbReference>
<evidence type="ECO:0000259" key="2">
    <source>
        <dbReference type="Pfam" id="PF00419"/>
    </source>
</evidence>
<evidence type="ECO:0000313" key="4">
    <source>
        <dbReference type="Proteomes" id="UP000494108"/>
    </source>
</evidence>
<keyword evidence="4" id="KW-1185">Reference proteome</keyword>
<evidence type="ECO:0000256" key="1">
    <source>
        <dbReference type="SAM" id="SignalP"/>
    </source>
</evidence>
<accession>A0A6S6YIZ2</accession>
<gene>
    <name evidence="3" type="ORF">LMG3431_00085</name>
</gene>
<feature type="signal peptide" evidence="1">
    <location>
        <begin position="1"/>
        <end position="26"/>
    </location>
</feature>
<dbReference type="Pfam" id="PF00419">
    <property type="entry name" value="Fimbrial"/>
    <property type="match status" value="1"/>
</dbReference>
<dbReference type="PANTHER" id="PTHR33420">
    <property type="entry name" value="FIMBRIAL SUBUNIT ELFA-RELATED"/>
    <property type="match status" value="1"/>
</dbReference>
<dbReference type="EMBL" id="CADIJX010000001">
    <property type="protein sequence ID" value="CAB3624915.1"/>
    <property type="molecule type" value="Genomic_DNA"/>
</dbReference>
<dbReference type="InterPro" id="IPR008966">
    <property type="entry name" value="Adhesion_dom_sf"/>
</dbReference>
<dbReference type="Gene3D" id="2.60.40.1090">
    <property type="entry name" value="Fimbrial-type adhesion domain"/>
    <property type="match status" value="1"/>
</dbReference>
<protein>
    <recommendedName>
        <fullName evidence="2">Fimbrial-type adhesion domain-containing protein</fullName>
    </recommendedName>
</protein>
<feature type="domain" description="Fimbrial-type adhesion" evidence="2">
    <location>
        <begin position="33"/>
        <end position="191"/>
    </location>
</feature>
<feature type="chain" id="PRO_5028956119" description="Fimbrial-type adhesion domain-containing protein" evidence="1">
    <location>
        <begin position="27"/>
        <end position="192"/>
    </location>
</feature>
<reference evidence="3 4" key="1">
    <citation type="submission" date="2020-04" db="EMBL/GenBank/DDBJ databases">
        <authorList>
            <person name="De Canck E."/>
        </authorList>
    </citation>
    <scope>NUCLEOTIDE SEQUENCE [LARGE SCALE GENOMIC DNA]</scope>
    <source>
        <strain evidence="3 4">LMG 3431</strain>
    </source>
</reference>
<dbReference type="PANTHER" id="PTHR33420:SF26">
    <property type="entry name" value="FIMBRIAL SUBUNIT"/>
    <property type="match status" value="1"/>
</dbReference>
<dbReference type="InterPro" id="IPR050263">
    <property type="entry name" value="Bact_Fimbrial_Adh_Pro"/>
</dbReference>